<protein>
    <submittedName>
        <fullName evidence="3">Phosphoribosyltransferase family protein</fullName>
    </submittedName>
</protein>
<dbReference type="InterPro" id="IPR029057">
    <property type="entry name" value="PRTase-like"/>
</dbReference>
<dbReference type="RefSeq" id="WP_380819861.1">
    <property type="nucleotide sequence ID" value="NZ_JBHTJN010000009.1"/>
</dbReference>
<dbReference type="GO" id="GO:0016757">
    <property type="term" value="F:glycosyltransferase activity"/>
    <property type="evidence" value="ECO:0007669"/>
    <property type="project" value="UniProtKB-KW"/>
</dbReference>
<evidence type="ECO:0000259" key="2">
    <source>
        <dbReference type="Pfam" id="PF00156"/>
    </source>
</evidence>
<name>A0ABW3I9J3_9PAST</name>
<accession>A0ABW3I9J3</accession>
<sequence>MNLLGFCCINCGKKLAISSHGICSLCNKSIVRYPYCGCCGSKLTKNNSKCGYCLQNDPMWNQMVIIGSYNEPLSMLIHRFKFQNQFWLDRTLARLLLIAIYQARRTHQLKLPDVILPVPLHHFRQWKRGYNQAELLARPIAKWLNIPIRNDLIKRNKNTPTQRGLNSTERRKNLKNAFKISEKLKNYSYSSVALVDDVITTGSTLNEIAKLLRQQGISHIQVWGLARA</sequence>
<dbReference type="CDD" id="cd06223">
    <property type="entry name" value="PRTases_typeI"/>
    <property type="match status" value="1"/>
</dbReference>
<gene>
    <name evidence="3" type="ORF">ACFQ02_04480</name>
</gene>
<comment type="caution">
    <text evidence="3">The sequence shown here is derived from an EMBL/GenBank/DDBJ whole genome shotgun (WGS) entry which is preliminary data.</text>
</comment>
<keyword evidence="3" id="KW-0328">Glycosyltransferase</keyword>
<dbReference type="PANTHER" id="PTHR47505:SF1">
    <property type="entry name" value="DNA UTILIZATION PROTEIN YHGH"/>
    <property type="match status" value="1"/>
</dbReference>
<evidence type="ECO:0000313" key="4">
    <source>
        <dbReference type="Proteomes" id="UP001596996"/>
    </source>
</evidence>
<dbReference type="PANTHER" id="PTHR47505">
    <property type="entry name" value="DNA UTILIZATION PROTEIN YHGH"/>
    <property type="match status" value="1"/>
</dbReference>
<evidence type="ECO:0000256" key="1">
    <source>
        <dbReference type="ARBA" id="ARBA00008007"/>
    </source>
</evidence>
<proteinExistence type="inferred from homology"/>
<dbReference type="Proteomes" id="UP001596996">
    <property type="component" value="Unassembled WGS sequence"/>
</dbReference>
<evidence type="ECO:0000313" key="3">
    <source>
        <dbReference type="EMBL" id="MFD0966109.1"/>
    </source>
</evidence>
<keyword evidence="3" id="KW-0808">Transferase</keyword>
<dbReference type="InterPro" id="IPR051910">
    <property type="entry name" value="ComF/GntX_DNA_util-trans"/>
</dbReference>
<keyword evidence="4" id="KW-1185">Reference proteome</keyword>
<dbReference type="Pfam" id="PF00156">
    <property type="entry name" value="Pribosyltran"/>
    <property type="match status" value="1"/>
</dbReference>
<feature type="domain" description="Phosphoribosyltransferase" evidence="2">
    <location>
        <begin position="135"/>
        <end position="220"/>
    </location>
</feature>
<dbReference type="InterPro" id="IPR000836">
    <property type="entry name" value="PRTase_dom"/>
</dbReference>
<dbReference type="SUPFAM" id="SSF53271">
    <property type="entry name" value="PRTase-like"/>
    <property type="match status" value="1"/>
</dbReference>
<reference evidence="4" key="1">
    <citation type="journal article" date="2019" name="Int. J. Syst. Evol. Microbiol.">
        <title>The Global Catalogue of Microorganisms (GCM) 10K type strain sequencing project: providing services to taxonomists for standard genome sequencing and annotation.</title>
        <authorList>
            <consortium name="The Broad Institute Genomics Platform"/>
            <consortium name="The Broad Institute Genome Sequencing Center for Infectious Disease"/>
            <person name="Wu L."/>
            <person name="Ma J."/>
        </authorList>
    </citation>
    <scope>NUCLEOTIDE SEQUENCE [LARGE SCALE GENOMIC DNA]</scope>
    <source>
        <strain evidence="4">CCUG 61707</strain>
    </source>
</reference>
<dbReference type="EMBL" id="JBHTJN010000009">
    <property type="protein sequence ID" value="MFD0966109.1"/>
    <property type="molecule type" value="Genomic_DNA"/>
</dbReference>
<comment type="similarity">
    <text evidence="1">Belongs to the ComF/GntX family.</text>
</comment>
<organism evidence="3 4">
    <name type="scientific">Seminibacterium arietis</name>
    <dbReference type="NCBI Taxonomy" id="1173502"/>
    <lineage>
        <taxon>Bacteria</taxon>
        <taxon>Pseudomonadati</taxon>
        <taxon>Pseudomonadota</taxon>
        <taxon>Gammaproteobacteria</taxon>
        <taxon>Pasteurellales</taxon>
        <taxon>Pasteurellaceae</taxon>
        <taxon>Seminibacterium</taxon>
    </lineage>
</organism>
<dbReference type="Gene3D" id="3.40.50.2020">
    <property type="match status" value="1"/>
</dbReference>